<evidence type="ECO:0000313" key="2">
    <source>
        <dbReference type="Proteomes" id="UP000789901"/>
    </source>
</evidence>
<protein>
    <submittedName>
        <fullName evidence="1">38446_t:CDS:1</fullName>
    </submittedName>
</protein>
<dbReference type="Proteomes" id="UP000789901">
    <property type="component" value="Unassembled WGS sequence"/>
</dbReference>
<proteinExistence type="predicted"/>
<sequence length="45" mass="5142">DSYLEYESDKNEEMDAKIIEVLSASNQNQELLSPMSNSLSQSQKF</sequence>
<gene>
    <name evidence="1" type="ORF">GMARGA_LOCUS36987</name>
</gene>
<organism evidence="1 2">
    <name type="scientific">Gigaspora margarita</name>
    <dbReference type="NCBI Taxonomy" id="4874"/>
    <lineage>
        <taxon>Eukaryota</taxon>
        <taxon>Fungi</taxon>
        <taxon>Fungi incertae sedis</taxon>
        <taxon>Mucoromycota</taxon>
        <taxon>Glomeromycotina</taxon>
        <taxon>Glomeromycetes</taxon>
        <taxon>Diversisporales</taxon>
        <taxon>Gigasporaceae</taxon>
        <taxon>Gigaspora</taxon>
    </lineage>
</organism>
<reference evidence="1 2" key="1">
    <citation type="submission" date="2021-06" db="EMBL/GenBank/DDBJ databases">
        <authorList>
            <person name="Kallberg Y."/>
            <person name="Tangrot J."/>
            <person name="Rosling A."/>
        </authorList>
    </citation>
    <scope>NUCLEOTIDE SEQUENCE [LARGE SCALE GENOMIC DNA]</scope>
    <source>
        <strain evidence="1 2">120-4 pot B 10/14</strain>
    </source>
</reference>
<accession>A0ABN7WZW2</accession>
<feature type="non-terminal residue" evidence="1">
    <location>
        <position position="1"/>
    </location>
</feature>
<name>A0ABN7WZW2_GIGMA</name>
<dbReference type="EMBL" id="CAJVQB010075207">
    <property type="protein sequence ID" value="CAG8844245.1"/>
    <property type="molecule type" value="Genomic_DNA"/>
</dbReference>
<feature type="non-terminal residue" evidence="1">
    <location>
        <position position="45"/>
    </location>
</feature>
<comment type="caution">
    <text evidence="1">The sequence shown here is derived from an EMBL/GenBank/DDBJ whole genome shotgun (WGS) entry which is preliminary data.</text>
</comment>
<keyword evidence="2" id="KW-1185">Reference proteome</keyword>
<evidence type="ECO:0000313" key="1">
    <source>
        <dbReference type="EMBL" id="CAG8844245.1"/>
    </source>
</evidence>